<evidence type="ECO:0000256" key="1">
    <source>
        <dbReference type="ARBA" id="ARBA00010994"/>
    </source>
</evidence>
<dbReference type="Gene3D" id="1.10.238.10">
    <property type="entry name" value="EF-hand"/>
    <property type="match status" value="1"/>
</dbReference>
<dbReference type="Pfam" id="PF05517">
    <property type="entry name" value="p25-alpha"/>
    <property type="match status" value="1"/>
</dbReference>
<dbReference type="SUPFAM" id="SSF47473">
    <property type="entry name" value="EF-hand"/>
    <property type="match status" value="1"/>
</dbReference>
<dbReference type="GO" id="GO:0015631">
    <property type="term" value="F:tubulin binding"/>
    <property type="evidence" value="ECO:0007669"/>
    <property type="project" value="InterPro"/>
</dbReference>
<keyword evidence="4" id="KW-1185">Reference proteome</keyword>
<dbReference type="OMA" id="EAFNSIC"/>
<dbReference type="GO" id="GO:0032273">
    <property type="term" value="P:positive regulation of protein polymerization"/>
    <property type="evidence" value="ECO:0007669"/>
    <property type="project" value="TreeGrafter"/>
</dbReference>
<sequence>MVVVALGPSHCICYGDVTEISLVSNDTVNRMPVSRSWMLPGGFNLCQLLKDCLQKSARVITFEEFLEALRQLSRKRFKEQKTDDAFQELLHLVAGKAPIVHGITKVKNVGAVGRLTDTSKYTGMHRLRFDEAGHGRGKAGREDIPDQRGYVEGYRDAGTYDQKVKGIDSPTCSKN</sequence>
<feature type="region of interest" description="Disordered" evidence="2">
    <location>
        <begin position="132"/>
        <end position="155"/>
    </location>
</feature>
<dbReference type="InterPro" id="IPR011992">
    <property type="entry name" value="EF-hand-dom_pair"/>
</dbReference>
<dbReference type="GO" id="GO:0001578">
    <property type="term" value="P:microtubule bundle formation"/>
    <property type="evidence" value="ECO:0007669"/>
    <property type="project" value="TreeGrafter"/>
</dbReference>
<accession>A0A8C4Q6P6</accession>
<name>A0A8C4Q6P6_EPTBU</name>
<reference evidence="3" key="1">
    <citation type="submission" date="2025-08" db="UniProtKB">
        <authorList>
            <consortium name="Ensembl"/>
        </authorList>
    </citation>
    <scope>IDENTIFICATION</scope>
</reference>
<dbReference type="Proteomes" id="UP000694388">
    <property type="component" value="Unplaced"/>
</dbReference>
<dbReference type="AlphaFoldDB" id="A0A8C4Q6P6"/>
<feature type="compositionally biased region" description="Basic and acidic residues" evidence="2">
    <location>
        <begin position="132"/>
        <end position="146"/>
    </location>
</feature>
<evidence type="ECO:0000256" key="2">
    <source>
        <dbReference type="SAM" id="MobiDB-lite"/>
    </source>
</evidence>
<dbReference type="Ensembl" id="ENSEBUT00000011406.1">
    <property type="protein sequence ID" value="ENSEBUP00000010850.1"/>
    <property type="gene ID" value="ENSEBUG00000006959.1"/>
</dbReference>
<comment type="similarity">
    <text evidence="1">Belongs to the TPPP family.</text>
</comment>
<dbReference type="GO" id="GO:0005874">
    <property type="term" value="C:microtubule"/>
    <property type="evidence" value="ECO:0007669"/>
    <property type="project" value="TreeGrafter"/>
</dbReference>
<dbReference type="GO" id="GO:0046785">
    <property type="term" value="P:microtubule polymerization"/>
    <property type="evidence" value="ECO:0007669"/>
    <property type="project" value="InterPro"/>
</dbReference>
<dbReference type="PANTHER" id="PTHR12932">
    <property type="entry name" value="P25 ALPHA-RELATED"/>
    <property type="match status" value="1"/>
</dbReference>
<reference evidence="3" key="2">
    <citation type="submission" date="2025-09" db="UniProtKB">
        <authorList>
            <consortium name="Ensembl"/>
        </authorList>
    </citation>
    <scope>IDENTIFICATION</scope>
</reference>
<evidence type="ECO:0000313" key="3">
    <source>
        <dbReference type="Ensembl" id="ENSEBUP00000010850.1"/>
    </source>
</evidence>
<evidence type="ECO:0000313" key="4">
    <source>
        <dbReference type="Proteomes" id="UP000694388"/>
    </source>
</evidence>
<proteinExistence type="inferred from homology"/>
<dbReference type="GeneTree" id="ENSGT00940000153875"/>
<organism evidence="3 4">
    <name type="scientific">Eptatretus burgeri</name>
    <name type="common">Inshore hagfish</name>
    <dbReference type="NCBI Taxonomy" id="7764"/>
    <lineage>
        <taxon>Eukaryota</taxon>
        <taxon>Metazoa</taxon>
        <taxon>Chordata</taxon>
        <taxon>Craniata</taxon>
        <taxon>Vertebrata</taxon>
        <taxon>Cyclostomata</taxon>
        <taxon>Myxini</taxon>
        <taxon>Myxiniformes</taxon>
        <taxon>Myxinidae</taxon>
        <taxon>Eptatretinae</taxon>
        <taxon>Eptatretus</taxon>
    </lineage>
</organism>
<dbReference type="PANTHER" id="PTHR12932:SF9">
    <property type="entry name" value="TUBULIN POLYMERIZATION-PROMOTING PROTEIN HOMOLOG"/>
    <property type="match status" value="1"/>
</dbReference>
<dbReference type="InterPro" id="IPR008907">
    <property type="entry name" value="TPP/p25"/>
</dbReference>
<protein>
    <submittedName>
        <fullName evidence="3">Tubulin polymerization promoting protein</fullName>
    </submittedName>
</protein>